<dbReference type="KEGG" id="cthr:CTHT_0000480"/>
<protein>
    <submittedName>
        <fullName evidence="2">Uncharacterized protein</fullName>
    </submittedName>
</protein>
<dbReference type="EMBL" id="GL988030">
    <property type="protein sequence ID" value="EGS24116.1"/>
    <property type="molecule type" value="Genomic_DNA"/>
</dbReference>
<evidence type="ECO:0000313" key="2">
    <source>
        <dbReference type="EMBL" id="EGS24116.1"/>
    </source>
</evidence>
<dbReference type="GeneID" id="18254086"/>
<dbReference type="HOGENOM" id="CLU_1855047_0_0_1"/>
<feature type="region of interest" description="Disordered" evidence="1">
    <location>
        <begin position="56"/>
        <end position="76"/>
    </location>
</feature>
<dbReference type="AlphaFoldDB" id="G0RXV0"/>
<dbReference type="RefSeq" id="XP_006690602.1">
    <property type="nucleotide sequence ID" value="XM_006690539.1"/>
</dbReference>
<sequence>MPPLGISTQIEGVCLSPSKSIKWLGVSLDPKLRPATHAAARASATALVTHDGLVVSRQDRERDAESDIPGVENDTDPDTVALVVGWLARPPYRGWSRLHQAAFGLEARPQWEPKRLGVRAWLGLPPPRSSQETLSSSP</sequence>
<evidence type="ECO:0000256" key="1">
    <source>
        <dbReference type="SAM" id="MobiDB-lite"/>
    </source>
</evidence>
<proteinExistence type="predicted"/>
<organism evidence="3">
    <name type="scientific">Chaetomium thermophilum (strain DSM 1495 / CBS 144.50 / IMI 039719)</name>
    <name type="common">Thermochaetoides thermophila</name>
    <dbReference type="NCBI Taxonomy" id="759272"/>
    <lineage>
        <taxon>Eukaryota</taxon>
        <taxon>Fungi</taxon>
        <taxon>Dikarya</taxon>
        <taxon>Ascomycota</taxon>
        <taxon>Pezizomycotina</taxon>
        <taxon>Sordariomycetes</taxon>
        <taxon>Sordariomycetidae</taxon>
        <taxon>Sordariales</taxon>
        <taxon>Chaetomiaceae</taxon>
        <taxon>Thermochaetoides</taxon>
    </lineage>
</organism>
<gene>
    <name evidence="2" type="ORF">CTHT_0000480</name>
</gene>
<evidence type="ECO:0000313" key="3">
    <source>
        <dbReference type="Proteomes" id="UP000008066"/>
    </source>
</evidence>
<name>G0RXV0_CHATD</name>
<keyword evidence="3" id="KW-1185">Reference proteome</keyword>
<dbReference type="Proteomes" id="UP000008066">
    <property type="component" value="Unassembled WGS sequence"/>
</dbReference>
<reference evidence="2 3" key="1">
    <citation type="journal article" date="2011" name="Cell">
        <title>Insight into structure and assembly of the nuclear pore complex by utilizing the genome of a eukaryotic thermophile.</title>
        <authorList>
            <person name="Amlacher S."/>
            <person name="Sarges P."/>
            <person name="Flemming D."/>
            <person name="van Noort V."/>
            <person name="Kunze R."/>
            <person name="Devos D.P."/>
            <person name="Arumugam M."/>
            <person name="Bork P."/>
            <person name="Hurt E."/>
        </authorList>
    </citation>
    <scope>NUCLEOTIDE SEQUENCE [LARGE SCALE GENOMIC DNA]</scope>
    <source>
        <strain evidence="3">DSM 1495 / CBS 144.50 / IMI 039719</strain>
    </source>
</reference>
<accession>G0RXV0</accession>